<feature type="domain" description="Acyl-CoA dehydrogenase C-terminal" evidence="5">
    <location>
        <begin position="290"/>
        <end position="428"/>
    </location>
</feature>
<dbReference type="Gene3D" id="2.40.110.10">
    <property type="entry name" value="Butyryl-CoA Dehydrogenase, subunit A, domain 2"/>
    <property type="match status" value="1"/>
</dbReference>
<keyword evidence="2" id="KW-0560">Oxidoreductase</keyword>
<dbReference type="EMBL" id="QGDQ01000005">
    <property type="protein sequence ID" value="PWJ54857.1"/>
    <property type="molecule type" value="Genomic_DNA"/>
</dbReference>
<dbReference type="Pfam" id="PF08028">
    <property type="entry name" value="Acyl-CoA_dh_2"/>
    <property type="match status" value="1"/>
</dbReference>
<dbReference type="Gene3D" id="1.20.140.10">
    <property type="entry name" value="Butyryl-CoA Dehydrogenase, subunit A, domain 3"/>
    <property type="match status" value="1"/>
</dbReference>
<feature type="region of interest" description="Disordered" evidence="3">
    <location>
        <begin position="1"/>
        <end position="46"/>
    </location>
</feature>
<dbReference type="FunFam" id="1.10.540.10:FF:000025">
    <property type="entry name" value="Related to Dibenzothiophene desulfurization enzyme C"/>
    <property type="match status" value="1"/>
</dbReference>
<evidence type="ECO:0000259" key="4">
    <source>
        <dbReference type="Pfam" id="PF02771"/>
    </source>
</evidence>
<dbReference type="InterPro" id="IPR036250">
    <property type="entry name" value="AcylCo_DH-like_C"/>
</dbReference>
<dbReference type="GO" id="GO:0006552">
    <property type="term" value="P:L-leucine catabolic process"/>
    <property type="evidence" value="ECO:0007669"/>
    <property type="project" value="TreeGrafter"/>
</dbReference>
<dbReference type="RefSeq" id="WP_109773371.1">
    <property type="nucleotide sequence ID" value="NZ_QGDQ01000005.1"/>
</dbReference>
<dbReference type="AlphaFoldDB" id="A0A316AXD0"/>
<feature type="domain" description="Acyl-CoA dehydrogenase/oxidase N-terminal" evidence="4">
    <location>
        <begin position="75"/>
        <end position="161"/>
    </location>
</feature>
<dbReference type="Proteomes" id="UP000245469">
    <property type="component" value="Unassembled WGS sequence"/>
</dbReference>
<dbReference type="InterPro" id="IPR013107">
    <property type="entry name" value="Acyl-CoA_DH_C"/>
</dbReference>
<keyword evidence="1" id="KW-0285">Flavoprotein</keyword>
<dbReference type="InterPro" id="IPR013786">
    <property type="entry name" value="AcylCoA_DH/ox_N"/>
</dbReference>
<comment type="caution">
    <text evidence="6">The sequence shown here is derived from an EMBL/GenBank/DDBJ whole genome shotgun (WGS) entry which is preliminary data.</text>
</comment>
<dbReference type="GO" id="GO:0050660">
    <property type="term" value="F:flavin adenine dinucleotide binding"/>
    <property type="evidence" value="ECO:0007669"/>
    <property type="project" value="InterPro"/>
</dbReference>
<feature type="compositionally biased region" description="Basic and acidic residues" evidence="3">
    <location>
        <begin position="28"/>
        <end position="37"/>
    </location>
</feature>
<dbReference type="PANTHER" id="PTHR43884">
    <property type="entry name" value="ACYL-COA DEHYDROGENASE"/>
    <property type="match status" value="1"/>
</dbReference>
<reference evidence="6 7" key="1">
    <citation type="submission" date="2018-03" db="EMBL/GenBank/DDBJ databases">
        <title>Genomic Encyclopedia of Archaeal and Bacterial Type Strains, Phase II (KMG-II): from individual species to whole genera.</title>
        <authorList>
            <person name="Goeker M."/>
        </authorList>
    </citation>
    <scope>NUCLEOTIDE SEQUENCE [LARGE SCALE GENOMIC DNA]</scope>
    <source>
        <strain evidence="6 7">DSM 44889</strain>
    </source>
</reference>
<name>A0A316AXD0_9ACTN</name>
<gene>
    <name evidence="6" type="ORF">BXY45_10563</name>
</gene>
<dbReference type="SUPFAM" id="SSF56645">
    <property type="entry name" value="Acyl-CoA dehydrogenase NM domain-like"/>
    <property type="match status" value="1"/>
</dbReference>
<dbReference type="FunFam" id="2.40.110.10:FF:000020">
    <property type="entry name" value="Putative acyl-CoA dehydrogenase YdbM"/>
    <property type="match status" value="1"/>
</dbReference>
<evidence type="ECO:0000256" key="3">
    <source>
        <dbReference type="SAM" id="MobiDB-lite"/>
    </source>
</evidence>
<dbReference type="GO" id="GO:0008470">
    <property type="term" value="F:3-methylbutanoyl-CoA dehydrogenase activity"/>
    <property type="evidence" value="ECO:0007669"/>
    <property type="project" value="TreeGrafter"/>
</dbReference>
<accession>A0A316AXD0</accession>
<evidence type="ECO:0000256" key="1">
    <source>
        <dbReference type="ARBA" id="ARBA00022630"/>
    </source>
</evidence>
<sequence>MTLLSDPTTTPDTRSDTGPAARPAARSDLADGSRRDGAGGPRPAIGHLLAGAEHWRKTGRPRDAAGWLLRAEDVAAQLRRGAVERDRAGGHPREEVDLLKASGLVTLLGPQEHGGAGQTWDTALRVVRTVARGDGSIGQLLGYHYLWAWAARLVGTEEQIAAVEELYTRGELFFGGAVNPRDGDLVITEDGDELVFHGRKSFSTGGVVSDLTVLEGVIDGTDTHVFAIVPTDQPGIAFADDWDNLGQRLTESGSVRIDGVRVPWAAAAGFVNRAFQPLTYNTLNVPTIQIVFANFYLGIAQGALDRAAEYTRTTTRAWPYGGDNKDHATEEWYVLEGYGELATKLWADEALLDAVGAEASAVLHAPRDELTERRRGELAVRIAAAKVRAVEDGLDVATKVFELTGARASANHVGLDVHWRNLRTHSLHDPLPYKKREVGSFALLDEVPEPTWYT</sequence>
<keyword evidence="7" id="KW-1185">Reference proteome</keyword>
<evidence type="ECO:0000313" key="7">
    <source>
        <dbReference type="Proteomes" id="UP000245469"/>
    </source>
</evidence>
<dbReference type="InterPro" id="IPR037069">
    <property type="entry name" value="AcylCoA_DH/ox_N_sf"/>
</dbReference>
<dbReference type="Pfam" id="PF02771">
    <property type="entry name" value="Acyl-CoA_dh_N"/>
    <property type="match status" value="1"/>
</dbReference>
<dbReference type="Gene3D" id="1.10.540.10">
    <property type="entry name" value="Acyl-CoA dehydrogenase/oxidase, N-terminal domain"/>
    <property type="match status" value="1"/>
</dbReference>
<dbReference type="InterPro" id="IPR046373">
    <property type="entry name" value="Acyl-CoA_Oxase/DH_mid-dom_sf"/>
</dbReference>
<evidence type="ECO:0000259" key="5">
    <source>
        <dbReference type="Pfam" id="PF08028"/>
    </source>
</evidence>
<evidence type="ECO:0000313" key="6">
    <source>
        <dbReference type="EMBL" id="PWJ54857.1"/>
    </source>
</evidence>
<dbReference type="PANTHER" id="PTHR43884:SF12">
    <property type="entry name" value="ISOVALERYL-COA DEHYDROGENASE, MITOCHONDRIAL-RELATED"/>
    <property type="match status" value="1"/>
</dbReference>
<feature type="compositionally biased region" description="Low complexity" evidence="3">
    <location>
        <begin position="1"/>
        <end position="12"/>
    </location>
</feature>
<proteinExistence type="predicted"/>
<dbReference type="InterPro" id="IPR009100">
    <property type="entry name" value="AcylCoA_DH/oxidase_NM_dom_sf"/>
</dbReference>
<protein>
    <submittedName>
        <fullName evidence="6">Alkylation response protein AidB-like acyl-CoA dehydrogenase</fullName>
    </submittedName>
</protein>
<dbReference type="SUPFAM" id="SSF47203">
    <property type="entry name" value="Acyl-CoA dehydrogenase C-terminal domain-like"/>
    <property type="match status" value="1"/>
</dbReference>
<evidence type="ECO:0000256" key="2">
    <source>
        <dbReference type="ARBA" id="ARBA00023002"/>
    </source>
</evidence>
<organism evidence="6 7">
    <name type="scientific">Quadrisphaera granulorum</name>
    <dbReference type="NCBI Taxonomy" id="317664"/>
    <lineage>
        <taxon>Bacteria</taxon>
        <taxon>Bacillati</taxon>
        <taxon>Actinomycetota</taxon>
        <taxon>Actinomycetes</taxon>
        <taxon>Kineosporiales</taxon>
        <taxon>Kineosporiaceae</taxon>
        <taxon>Quadrisphaera</taxon>
    </lineage>
</organism>